<sequence>MQQAPGFEECDKDDAMEWLAVDSNDPGYQILTDEEIADMLLNEEDDDTETMGSDGDDTENETDETGPTHSEAFVAAETLMSWLKKQN</sequence>
<organism evidence="2 3">
    <name type="scientific">Aquatica leii</name>
    <dbReference type="NCBI Taxonomy" id="1421715"/>
    <lineage>
        <taxon>Eukaryota</taxon>
        <taxon>Metazoa</taxon>
        <taxon>Ecdysozoa</taxon>
        <taxon>Arthropoda</taxon>
        <taxon>Hexapoda</taxon>
        <taxon>Insecta</taxon>
        <taxon>Pterygota</taxon>
        <taxon>Neoptera</taxon>
        <taxon>Endopterygota</taxon>
        <taxon>Coleoptera</taxon>
        <taxon>Polyphaga</taxon>
        <taxon>Elateriformia</taxon>
        <taxon>Elateroidea</taxon>
        <taxon>Lampyridae</taxon>
        <taxon>Luciolinae</taxon>
        <taxon>Aquatica</taxon>
    </lineage>
</organism>
<feature type="region of interest" description="Disordered" evidence="1">
    <location>
        <begin position="42"/>
        <end position="71"/>
    </location>
</feature>
<dbReference type="Proteomes" id="UP001353858">
    <property type="component" value="Unassembled WGS sequence"/>
</dbReference>
<reference evidence="3" key="1">
    <citation type="submission" date="2023-01" db="EMBL/GenBank/DDBJ databases">
        <title>Key to firefly adult light organ development and bioluminescence: homeobox transcription factors regulate luciferase expression and transportation to peroxisome.</title>
        <authorList>
            <person name="Fu X."/>
        </authorList>
    </citation>
    <scope>NUCLEOTIDE SEQUENCE [LARGE SCALE GENOMIC DNA]</scope>
</reference>
<feature type="compositionally biased region" description="Acidic residues" evidence="1">
    <location>
        <begin position="42"/>
        <end position="64"/>
    </location>
</feature>
<evidence type="ECO:0000313" key="3">
    <source>
        <dbReference type="Proteomes" id="UP001353858"/>
    </source>
</evidence>
<evidence type="ECO:0000256" key="1">
    <source>
        <dbReference type="SAM" id="MobiDB-lite"/>
    </source>
</evidence>
<protein>
    <submittedName>
        <fullName evidence="2">Uncharacterized protein</fullName>
    </submittedName>
</protein>
<proteinExistence type="predicted"/>
<name>A0AAN7SS37_9COLE</name>
<evidence type="ECO:0000313" key="2">
    <source>
        <dbReference type="EMBL" id="KAK4882315.1"/>
    </source>
</evidence>
<gene>
    <name evidence="2" type="ORF">RN001_005634</name>
</gene>
<dbReference type="EMBL" id="JARPUR010000002">
    <property type="protein sequence ID" value="KAK4882315.1"/>
    <property type="molecule type" value="Genomic_DNA"/>
</dbReference>
<accession>A0AAN7SS37</accession>
<comment type="caution">
    <text evidence="2">The sequence shown here is derived from an EMBL/GenBank/DDBJ whole genome shotgun (WGS) entry which is preliminary data.</text>
</comment>
<dbReference type="AlphaFoldDB" id="A0AAN7SS37"/>
<keyword evidence="3" id="KW-1185">Reference proteome</keyword>